<reference evidence="2 3" key="1">
    <citation type="submission" date="2008-10" db="EMBL/GenBank/DDBJ databases">
        <title>Genome sequence of Clostridium botulinum A2 Kyoto.</title>
        <authorList>
            <person name="Shrivastava S."/>
            <person name="Brinkac L.M."/>
            <person name="Brown J.L."/>
            <person name="Bruce D."/>
            <person name="Detter C.C."/>
            <person name="Johnson E.A."/>
            <person name="Munk C.A."/>
            <person name="Smith L.A."/>
            <person name="Smith T.J."/>
            <person name="Sutton G."/>
            <person name="Brettin T.S."/>
        </authorList>
    </citation>
    <scope>NUCLEOTIDE SEQUENCE [LARGE SCALE GENOMIC DNA]</scope>
    <source>
        <strain evidence="3">Kyoto / Type A2</strain>
    </source>
</reference>
<proteinExistence type="predicted"/>
<dbReference type="AlphaFoldDB" id="C1FP68"/>
<dbReference type="HOGENOM" id="CLU_2932993_0_0_9"/>
<keyword evidence="1" id="KW-1133">Transmembrane helix</keyword>
<accession>C1FP68</accession>
<dbReference type="KEGG" id="cby:CLM_2057"/>
<feature type="transmembrane region" description="Helical" evidence="1">
    <location>
        <begin position="7"/>
        <end position="24"/>
    </location>
</feature>
<evidence type="ECO:0000313" key="2">
    <source>
        <dbReference type="EMBL" id="ACO85588.1"/>
    </source>
</evidence>
<evidence type="ECO:0000313" key="3">
    <source>
        <dbReference type="Proteomes" id="UP000001374"/>
    </source>
</evidence>
<evidence type="ECO:0000256" key="1">
    <source>
        <dbReference type="SAM" id="Phobius"/>
    </source>
</evidence>
<keyword evidence="1" id="KW-0472">Membrane</keyword>
<dbReference type="EMBL" id="CP001581">
    <property type="protein sequence ID" value="ACO85588.1"/>
    <property type="molecule type" value="Genomic_DNA"/>
</dbReference>
<organism evidence="2 3">
    <name type="scientific">Clostridium botulinum (strain Kyoto / Type A2)</name>
    <dbReference type="NCBI Taxonomy" id="536232"/>
    <lineage>
        <taxon>Bacteria</taxon>
        <taxon>Bacillati</taxon>
        <taxon>Bacillota</taxon>
        <taxon>Clostridia</taxon>
        <taxon>Eubacteriales</taxon>
        <taxon>Clostridiaceae</taxon>
        <taxon>Clostridium</taxon>
    </lineage>
</organism>
<name>C1FP68_CLOBJ</name>
<protein>
    <submittedName>
        <fullName evidence="2">Uncharacterized protein</fullName>
    </submittedName>
</protein>
<dbReference type="Proteomes" id="UP000001374">
    <property type="component" value="Chromosome"/>
</dbReference>
<sequence length="53" mass="5731">MKNIDDILILGGCSVLTTAFFIYVSKFSGMIALSTILILIGLILSKLPKKDSN</sequence>
<keyword evidence="1" id="KW-0812">Transmembrane</keyword>
<gene>
    <name evidence="2" type="ordered locus">CLM_2057</name>
</gene>
<feature type="transmembrane region" description="Helical" evidence="1">
    <location>
        <begin position="30"/>
        <end position="47"/>
    </location>
</feature>